<organism evidence="1 2">
    <name type="scientific">Microvirga tunisiensis</name>
    <dbReference type="NCBI Taxonomy" id="2108360"/>
    <lineage>
        <taxon>Bacteria</taxon>
        <taxon>Pseudomonadati</taxon>
        <taxon>Pseudomonadota</taxon>
        <taxon>Alphaproteobacteria</taxon>
        <taxon>Hyphomicrobiales</taxon>
        <taxon>Methylobacteriaceae</taxon>
        <taxon>Microvirga</taxon>
    </lineage>
</organism>
<gene>
    <name evidence="1" type="ORF">FS320_11020</name>
</gene>
<dbReference type="Pfam" id="PF06475">
    <property type="entry name" value="Glycolipid_bind"/>
    <property type="match status" value="1"/>
</dbReference>
<dbReference type="OrthoDB" id="7347529at2"/>
<evidence type="ECO:0000313" key="1">
    <source>
        <dbReference type="EMBL" id="MPR25746.1"/>
    </source>
</evidence>
<dbReference type="EMBL" id="VOSK01000030">
    <property type="protein sequence ID" value="MPR25746.1"/>
    <property type="molecule type" value="Genomic_DNA"/>
</dbReference>
<dbReference type="SUPFAM" id="SSF159275">
    <property type="entry name" value="PA1994-like"/>
    <property type="match status" value="1"/>
</dbReference>
<sequence length="246" mass="27400">MAGTSPAMTEGFSPSPLPRWRKCAWLLSSRLRSIRFDKRSGWAIIVGQSSRKAWSHGMSIPTLIFRTIRWSAWDGCEAGLEHVDVRPADGGLAISGVVIAQEGETEFGLSYRVKLDALWHTKEVRLRTTSGHALHLESDGRGHWRENGRDRPDLQGCIDVDIQATPLTNTLPIRRLDLETGESMDIRLCYIDVPDLTASPVNQRYTALDAGSLYRFESLESGFTAGLPVDEDGFVLDYPGLFKRLA</sequence>
<evidence type="ECO:0000313" key="2">
    <source>
        <dbReference type="Proteomes" id="UP000403266"/>
    </source>
</evidence>
<comment type="caution">
    <text evidence="1">The sequence shown here is derived from an EMBL/GenBank/DDBJ whole genome shotgun (WGS) entry which is preliminary data.</text>
</comment>
<keyword evidence="2" id="KW-1185">Reference proteome</keyword>
<dbReference type="AlphaFoldDB" id="A0A5N7MP15"/>
<dbReference type="Proteomes" id="UP000403266">
    <property type="component" value="Unassembled WGS sequence"/>
</dbReference>
<dbReference type="InterPro" id="IPR009467">
    <property type="entry name" value="Glycolipid-bd_prot_put"/>
</dbReference>
<accession>A0A5N7MP15</accession>
<reference evidence="1 2" key="1">
    <citation type="journal article" date="2019" name="Syst. Appl. Microbiol.">
        <title>Microvirga tunisiensis sp. nov., a root nodule symbiotic bacterium isolated from Lupinus micranthus and L. luteus grown in Northern Tunisia.</title>
        <authorList>
            <person name="Msaddak A."/>
            <person name="Rejili M."/>
            <person name="Duran D."/>
            <person name="Mars M."/>
            <person name="Palacios J.M."/>
            <person name="Ruiz-Argueso T."/>
            <person name="Rey L."/>
            <person name="Imperial J."/>
        </authorList>
    </citation>
    <scope>NUCLEOTIDE SEQUENCE [LARGE SCALE GENOMIC DNA]</scope>
    <source>
        <strain evidence="1 2">Lmie10</strain>
    </source>
</reference>
<protein>
    <submittedName>
        <fullName evidence="1">Uncharacterized protein</fullName>
    </submittedName>
</protein>
<proteinExistence type="predicted"/>
<name>A0A5N7MP15_9HYPH</name>